<dbReference type="Proteomes" id="UP000789702">
    <property type="component" value="Unassembled WGS sequence"/>
</dbReference>
<evidence type="ECO:0000313" key="1">
    <source>
        <dbReference type="EMBL" id="CAG8633336.1"/>
    </source>
</evidence>
<dbReference type="EMBL" id="CAJVPU010013534">
    <property type="protein sequence ID" value="CAG8633336.1"/>
    <property type="molecule type" value="Genomic_DNA"/>
</dbReference>
<proteinExistence type="predicted"/>
<organism evidence="1 2">
    <name type="scientific">Dentiscutata heterogama</name>
    <dbReference type="NCBI Taxonomy" id="1316150"/>
    <lineage>
        <taxon>Eukaryota</taxon>
        <taxon>Fungi</taxon>
        <taxon>Fungi incertae sedis</taxon>
        <taxon>Mucoromycota</taxon>
        <taxon>Glomeromycotina</taxon>
        <taxon>Glomeromycetes</taxon>
        <taxon>Diversisporales</taxon>
        <taxon>Gigasporaceae</taxon>
        <taxon>Dentiscutata</taxon>
    </lineage>
</organism>
<protein>
    <submittedName>
        <fullName evidence="1">17080_t:CDS:1</fullName>
    </submittedName>
</protein>
<evidence type="ECO:0000313" key="2">
    <source>
        <dbReference type="Proteomes" id="UP000789702"/>
    </source>
</evidence>
<feature type="non-terminal residue" evidence="1">
    <location>
        <position position="1"/>
    </location>
</feature>
<name>A0ACA9N422_9GLOM</name>
<sequence length="55" mass="6159">LQKGKALVNSFDENNTLKYLNIQCNGLVGLEEDKASVDALRKNAILISFDEDNYL</sequence>
<gene>
    <name evidence="1" type="ORF">DHETER_LOCUS8492</name>
</gene>
<comment type="caution">
    <text evidence="1">The sequence shown here is derived from an EMBL/GenBank/DDBJ whole genome shotgun (WGS) entry which is preliminary data.</text>
</comment>
<reference evidence="1" key="1">
    <citation type="submission" date="2021-06" db="EMBL/GenBank/DDBJ databases">
        <authorList>
            <person name="Kallberg Y."/>
            <person name="Tangrot J."/>
            <person name="Rosling A."/>
        </authorList>
    </citation>
    <scope>NUCLEOTIDE SEQUENCE</scope>
    <source>
        <strain evidence="1">IL203A</strain>
    </source>
</reference>
<keyword evidence="2" id="KW-1185">Reference proteome</keyword>
<accession>A0ACA9N422</accession>